<organism evidence="1 2">
    <name type="scientific">Cellulomonas composti</name>
    <dbReference type="NCBI Taxonomy" id="266130"/>
    <lineage>
        <taxon>Bacteria</taxon>
        <taxon>Bacillati</taxon>
        <taxon>Actinomycetota</taxon>
        <taxon>Actinomycetes</taxon>
        <taxon>Micrococcales</taxon>
        <taxon>Cellulomonadaceae</taxon>
        <taxon>Cellulomonas</taxon>
    </lineage>
</organism>
<sequence length="163" mass="18061">MVDDDNDLRTLVARLEDEQSTLVLDRFTNDDAWTVGSWLWRAAVERDLPIVISIRRGEQRLFYAARPGTSSDNDAWVERKERLVRRFATASYLVGRRLALSDRPLAELGLDPLLYAPDGGCVPVVVRDVGMVATVTVSGLRQGDDHALVVEALTALRLTSAPS</sequence>
<comment type="caution">
    <text evidence="1">The sequence shown here is derived from an EMBL/GenBank/DDBJ whole genome shotgun (WGS) entry which is preliminary data.</text>
</comment>
<name>A0A511JEL4_9CELL</name>
<dbReference type="Pfam" id="PF03928">
    <property type="entry name" value="HbpS-like"/>
    <property type="match status" value="1"/>
</dbReference>
<proteinExistence type="predicted"/>
<dbReference type="InterPro" id="IPR038084">
    <property type="entry name" value="PduO/GlcC-like_sf"/>
</dbReference>
<dbReference type="PIRSF" id="PIRSF008757">
    <property type="entry name" value="UCP008757"/>
    <property type="match status" value="1"/>
</dbReference>
<dbReference type="RefSeq" id="WP_146844039.1">
    <property type="nucleotide sequence ID" value="NZ_BJWG01000021.1"/>
</dbReference>
<reference evidence="1 2" key="1">
    <citation type="submission" date="2019-07" db="EMBL/GenBank/DDBJ databases">
        <title>Whole genome shotgun sequence of Cellulomonas composti NBRC 100758.</title>
        <authorList>
            <person name="Hosoyama A."/>
            <person name="Uohara A."/>
            <person name="Ohji S."/>
            <person name="Ichikawa N."/>
        </authorList>
    </citation>
    <scope>NUCLEOTIDE SEQUENCE [LARGE SCALE GENOMIC DNA]</scope>
    <source>
        <strain evidence="1 2">NBRC 100758</strain>
    </source>
</reference>
<dbReference type="Gene3D" id="3.30.450.150">
    <property type="entry name" value="Haem-degrading domain"/>
    <property type="match status" value="1"/>
</dbReference>
<keyword evidence="2" id="KW-1185">Reference proteome</keyword>
<protein>
    <submittedName>
        <fullName evidence="1">UPF0303 protein</fullName>
    </submittedName>
</protein>
<dbReference type="InterPro" id="IPR005624">
    <property type="entry name" value="PduO/GlcC-like"/>
</dbReference>
<dbReference type="OrthoDB" id="9815315at2"/>
<dbReference type="PANTHER" id="PTHR28255">
    <property type="match status" value="1"/>
</dbReference>
<dbReference type="EMBL" id="BJWG01000021">
    <property type="protein sequence ID" value="GEL96405.1"/>
    <property type="molecule type" value="Genomic_DNA"/>
</dbReference>
<dbReference type="Proteomes" id="UP000321720">
    <property type="component" value="Unassembled WGS sequence"/>
</dbReference>
<dbReference type="PANTHER" id="PTHR28255:SF1">
    <property type="entry name" value="UPF0303 PROTEIN YBR137W"/>
    <property type="match status" value="1"/>
</dbReference>
<evidence type="ECO:0000313" key="1">
    <source>
        <dbReference type="EMBL" id="GEL96405.1"/>
    </source>
</evidence>
<dbReference type="AlphaFoldDB" id="A0A511JEL4"/>
<evidence type="ECO:0000313" key="2">
    <source>
        <dbReference type="Proteomes" id="UP000321720"/>
    </source>
</evidence>
<dbReference type="InterPro" id="IPR010371">
    <property type="entry name" value="YBR137W-like"/>
</dbReference>
<accession>A0A511JEL4</accession>
<gene>
    <name evidence="1" type="ORF">CCO02nite_30630</name>
</gene>
<dbReference type="NCBIfam" id="NF002696">
    <property type="entry name" value="PRK02487.1-5"/>
    <property type="match status" value="1"/>
</dbReference>
<dbReference type="SUPFAM" id="SSF143744">
    <property type="entry name" value="GlcG-like"/>
    <property type="match status" value="1"/>
</dbReference>